<feature type="transmembrane region" description="Helical" evidence="3">
    <location>
        <begin position="429"/>
        <end position="452"/>
    </location>
</feature>
<dbReference type="GO" id="GO:0098003">
    <property type="term" value="P:viral tail assembly"/>
    <property type="evidence" value="ECO:0007669"/>
    <property type="project" value="UniProtKB-KW"/>
</dbReference>
<dbReference type="EMBL" id="LR796844">
    <property type="protein sequence ID" value="CAB4169707.1"/>
    <property type="molecule type" value="Genomic_DNA"/>
</dbReference>
<dbReference type="PANTHER" id="PTHR37813">
    <property type="entry name" value="FELS-2 PROPHAGE PROTEIN"/>
    <property type="match status" value="1"/>
</dbReference>
<evidence type="ECO:0000259" key="4">
    <source>
        <dbReference type="Pfam" id="PF10145"/>
    </source>
</evidence>
<evidence type="ECO:0000256" key="2">
    <source>
        <dbReference type="ARBA" id="ARBA00022612"/>
    </source>
</evidence>
<feature type="transmembrane region" description="Helical" evidence="3">
    <location>
        <begin position="386"/>
        <end position="408"/>
    </location>
</feature>
<keyword evidence="3" id="KW-0812">Transmembrane</keyword>
<dbReference type="InterPro" id="IPR010090">
    <property type="entry name" value="Phage_tape_meas"/>
</dbReference>
<name>A0A6J5RZX0_9CAUD</name>
<protein>
    <submittedName>
        <fullName evidence="6">Phage tail tape measure protein</fullName>
    </submittedName>
</protein>
<feature type="domain" description="Phage tail tape measure protein" evidence="4">
    <location>
        <begin position="97"/>
        <end position="291"/>
    </location>
</feature>
<dbReference type="Pfam" id="PF10145">
    <property type="entry name" value="PhageMin_Tail"/>
    <property type="match status" value="1"/>
</dbReference>
<keyword evidence="2" id="KW-1188">Viral release from host cell</keyword>
<dbReference type="EMBL" id="LR797254">
    <property type="protein sequence ID" value="CAB4197894.1"/>
    <property type="molecule type" value="Genomic_DNA"/>
</dbReference>
<proteinExistence type="predicted"/>
<dbReference type="NCBIfam" id="TIGR01760">
    <property type="entry name" value="tape_meas_TP901"/>
    <property type="match status" value="1"/>
</dbReference>
<keyword evidence="3" id="KW-1133">Transmembrane helix</keyword>
<sequence length="977" mass="101735">MASVTTAELIARLVADTSGFVKGMTTAQVASVSTVTKMKAAGAEATALGKSLSMSLTAPLLAFGGLAVKSYLDFATWTKKIGVLTSATAEETKMMSEAMIDIGKETAQSPAKLGEAMFFLASSGLSAADAIDTLHMAAQASAIGLGDTAVIADAVSSAINAYGSKVLNARDATNALIGAVKQGKMKPEELAASLGKVIPMAAAMGVSFQELTGNMASLTQIGLGAREAATAVRGTLTALLKPTSDASAAYARMGLSIDDVRASVKERGLLPTLQMLSEKFNGNTAAMAQLFPEIRGLIGVLAWTGSNAKNSATNFDALNAKTDILGEGFKYVSEGPGFKMKKTFNDIKESMLKLGETILPFASGVVQLFGKVFGVFEKLPDPVLKILIALGTMAMLYGPLLVFAGGVVKLGLAVKFAVQMFSTFGAESLMLMTPIQMVVLAMSALAVVFIAFQESTRPAKELVDALGESLRVNADRLDASAVAAIKKSVADAGVLDNLVGLKKVLPEGTNVMALYTQAIAGNEKAQRTYRQALIDSNTTSLETSQGVKANKKQIDEWIKTGKAWTNGIHGPQFALRELSGEMKDPAYQQFLLDSEAMKEATKGLGDEAKSGATGIEQMSMAVSLSGDINDGVTAGMETLRASMKATQEQADALKDSYDALFAGSMSLVEGEIAARASVKSLTDTFKDGKSTSDDRISAMLDTVKAYEDLAAAQRATGTSVEDVDNAFAMNVVSMIKTAQQAGATKEQIEVLARALNLPPEVIAQINVPGADAATIIVGNLKTRIDELPDHTVATIDADTKPIEDGLTKVSNGLTFIITKAELTSRTIEDMWKAYWGGGTGAVGPVGPDGRTPVNPANVIGAPEMPPVLPPLGNIQHAAGGIFTQRQFGVIGEAGPEAIVPLGNAPAAKKNRASVMNAMGLGDVPMSGSAVNTAVTNTYEVNVNVGSNVDAKQVGQSVVDALVTWQRRNGSVPIKTSG</sequence>
<keyword evidence="3" id="KW-0472">Membrane</keyword>
<evidence type="ECO:0000313" key="5">
    <source>
        <dbReference type="EMBL" id="CAB4169707.1"/>
    </source>
</evidence>
<evidence type="ECO:0000313" key="6">
    <source>
        <dbReference type="EMBL" id="CAB4197894.1"/>
    </source>
</evidence>
<evidence type="ECO:0000256" key="3">
    <source>
        <dbReference type="SAM" id="Phobius"/>
    </source>
</evidence>
<organism evidence="6">
    <name type="scientific">uncultured Caudovirales phage</name>
    <dbReference type="NCBI Taxonomy" id="2100421"/>
    <lineage>
        <taxon>Viruses</taxon>
        <taxon>Duplodnaviria</taxon>
        <taxon>Heunggongvirae</taxon>
        <taxon>Uroviricota</taxon>
        <taxon>Caudoviricetes</taxon>
        <taxon>Peduoviridae</taxon>
        <taxon>Maltschvirus</taxon>
        <taxon>Maltschvirus maltsch</taxon>
    </lineage>
</organism>
<accession>A0A6J5RZX0</accession>
<keyword evidence="1" id="KW-1245">Viral tail assembly</keyword>
<dbReference type="PANTHER" id="PTHR37813:SF1">
    <property type="entry name" value="FELS-2 PROPHAGE PROTEIN"/>
    <property type="match status" value="1"/>
</dbReference>
<gene>
    <name evidence="6" type="ORF">UFOVP1305_39</name>
    <name evidence="5" type="ORF">UFOVP896_77</name>
</gene>
<evidence type="ECO:0000256" key="1">
    <source>
        <dbReference type="ARBA" id="ARBA00022465"/>
    </source>
</evidence>
<reference evidence="6" key="1">
    <citation type="submission" date="2020-05" db="EMBL/GenBank/DDBJ databases">
        <authorList>
            <person name="Chiriac C."/>
            <person name="Salcher M."/>
            <person name="Ghai R."/>
            <person name="Kavagutti S V."/>
        </authorList>
    </citation>
    <scope>NUCLEOTIDE SEQUENCE</scope>
</reference>